<evidence type="ECO:0000313" key="1">
    <source>
        <dbReference type="EMBL" id="SVA22006.1"/>
    </source>
</evidence>
<protein>
    <submittedName>
        <fullName evidence="1">Uncharacterized protein</fullName>
    </submittedName>
</protein>
<proteinExistence type="predicted"/>
<name>A0A381U181_9ZZZZ</name>
<gene>
    <name evidence="1" type="ORF">METZ01_LOCUS74860</name>
</gene>
<accession>A0A381U181</accession>
<organism evidence="1">
    <name type="scientific">marine metagenome</name>
    <dbReference type="NCBI Taxonomy" id="408172"/>
    <lineage>
        <taxon>unclassified sequences</taxon>
        <taxon>metagenomes</taxon>
        <taxon>ecological metagenomes</taxon>
    </lineage>
</organism>
<reference evidence="1" key="1">
    <citation type="submission" date="2018-05" db="EMBL/GenBank/DDBJ databases">
        <authorList>
            <person name="Lanie J.A."/>
            <person name="Ng W.-L."/>
            <person name="Kazmierczak K.M."/>
            <person name="Andrzejewski T.M."/>
            <person name="Davidsen T.M."/>
            <person name="Wayne K.J."/>
            <person name="Tettelin H."/>
            <person name="Glass J.I."/>
            <person name="Rusch D."/>
            <person name="Podicherti R."/>
            <person name="Tsui H.-C.T."/>
            <person name="Winkler M.E."/>
        </authorList>
    </citation>
    <scope>NUCLEOTIDE SEQUENCE</scope>
</reference>
<dbReference type="EMBL" id="UINC01005546">
    <property type="protein sequence ID" value="SVA22006.1"/>
    <property type="molecule type" value="Genomic_DNA"/>
</dbReference>
<dbReference type="AlphaFoldDB" id="A0A381U181"/>
<sequence length="141" mass="15594">MLLAAATIACSPPTADDLVAQVIAIRNNFEVSLSSWIDRGTETGTPYLYLDVDVVKNVEDSLARLTVLVEQLDANSNVLDAQRVPIDVSGMDMRGLSKKYALEVRPLVPGVEGIRLTVEQNPARETWMEFPELDRVRPRGQ</sequence>